<reference evidence="1 2" key="1">
    <citation type="journal article" date="2018" name="IMA Fungus">
        <title>IMA Genome-F 9: Draft genome sequence of Annulohypoxylon stygium, Aspergillus mulundensis, Berkeleyomyces basicola (syn. Thielaviopsis basicola), Ceratocystis smalleyi, two Cercospora beticola strains, Coleophoma cylindrospora, Fusarium fracticaudum, Phialophora cf. hyalina, and Morchella septimelata.</title>
        <authorList>
            <person name="Wingfield B.D."/>
            <person name="Bills G.F."/>
            <person name="Dong Y."/>
            <person name="Huang W."/>
            <person name="Nel W.J."/>
            <person name="Swalarsk-Parry B.S."/>
            <person name="Vaghefi N."/>
            <person name="Wilken P.M."/>
            <person name="An Z."/>
            <person name="de Beer Z.W."/>
            <person name="De Vos L."/>
            <person name="Chen L."/>
            <person name="Duong T.A."/>
            <person name="Gao Y."/>
            <person name="Hammerbacher A."/>
            <person name="Kikkert J.R."/>
            <person name="Li Y."/>
            <person name="Li H."/>
            <person name="Li K."/>
            <person name="Li Q."/>
            <person name="Liu X."/>
            <person name="Ma X."/>
            <person name="Naidoo K."/>
            <person name="Pethybridge S.J."/>
            <person name="Sun J."/>
            <person name="Steenkamp E.T."/>
            <person name="van der Nest M.A."/>
            <person name="van Wyk S."/>
            <person name="Wingfield M.J."/>
            <person name="Xiong C."/>
            <person name="Yue Q."/>
            <person name="Zhang X."/>
        </authorList>
    </citation>
    <scope>NUCLEOTIDE SEQUENCE [LARGE SCALE GENOMIC DNA]</scope>
    <source>
        <strain evidence="1 2">DSM 5745</strain>
    </source>
</reference>
<gene>
    <name evidence="1" type="ORF">DSM5745_11064</name>
</gene>
<keyword evidence="2" id="KW-1185">Reference proteome</keyword>
<protein>
    <submittedName>
        <fullName evidence="1">Uncharacterized protein</fullName>
    </submittedName>
</protein>
<evidence type="ECO:0000313" key="2">
    <source>
        <dbReference type="Proteomes" id="UP000256690"/>
    </source>
</evidence>
<dbReference type="GeneID" id="38121434"/>
<dbReference type="RefSeq" id="XP_026598403.1">
    <property type="nucleotide sequence ID" value="XM_026753080.1"/>
</dbReference>
<dbReference type="AlphaFoldDB" id="A0A3D8QC67"/>
<dbReference type="Proteomes" id="UP000256690">
    <property type="component" value="Unassembled WGS sequence"/>
</dbReference>
<dbReference type="EMBL" id="PVWQ01000019">
    <property type="protein sequence ID" value="RDW59369.1"/>
    <property type="molecule type" value="Genomic_DNA"/>
</dbReference>
<organism evidence="1 2">
    <name type="scientific">Aspergillus mulundensis</name>
    <dbReference type="NCBI Taxonomy" id="1810919"/>
    <lineage>
        <taxon>Eukaryota</taxon>
        <taxon>Fungi</taxon>
        <taxon>Dikarya</taxon>
        <taxon>Ascomycota</taxon>
        <taxon>Pezizomycotina</taxon>
        <taxon>Eurotiomycetes</taxon>
        <taxon>Eurotiomycetidae</taxon>
        <taxon>Eurotiales</taxon>
        <taxon>Aspergillaceae</taxon>
        <taxon>Aspergillus</taxon>
        <taxon>Aspergillus subgen. Nidulantes</taxon>
    </lineage>
</organism>
<comment type="caution">
    <text evidence="1">The sequence shown here is derived from an EMBL/GenBank/DDBJ whole genome shotgun (WGS) entry which is preliminary data.</text>
</comment>
<name>A0A3D8QC67_9EURO</name>
<accession>A0A3D8QC67</accession>
<proteinExistence type="predicted"/>
<evidence type="ECO:0000313" key="1">
    <source>
        <dbReference type="EMBL" id="RDW59369.1"/>
    </source>
</evidence>
<sequence>MAIYETTTPSSEAETDAHYYMPVRLRLTHERRDPADLRITACVRPMRACCDLDFAIRILVQREERLGLKCRSEPVRVTVGEDEGEGDDDVPLLTAACDAITSSSP</sequence>